<gene>
    <name evidence="1" type="ORF">DPMN_019008</name>
</gene>
<sequence length="145" mass="15583">MHQRGTKYFAIRGGKVKRVGAVSAVEAALVCGGKSHFAAKLRICPPRQAAIRDMMPNRCPVEPLHGVIKAGPAPVTFQGKKINLEPKVPRILLIYKTLNTTHTPSSSGKFDQDTHIQHPHTHTAHMGDVCAQVPHVCSGSLGGVL</sequence>
<dbReference type="EMBL" id="JAIWYP010000001">
    <property type="protein sequence ID" value="KAH3894849.1"/>
    <property type="molecule type" value="Genomic_DNA"/>
</dbReference>
<dbReference type="Proteomes" id="UP000828390">
    <property type="component" value="Unassembled WGS sequence"/>
</dbReference>
<comment type="caution">
    <text evidence="1">The sequence shown here is derived from an EMBL/GenBank/DDBJ whole genome shotgun (WGS) entry which is preliminary data.</text>
</comment>
<organism evidence="1 2">
    <name type="scientific">Dreissena polymorpha</name>
    <name type="common">Zebra mussel</name>
    <name type="synonym">Mytilus polymorpha</name>
    <dbReference type="NCBI Taxonomy" id="45954"/>
    <lineage>
        <taxon>Eukaryota</taxon>
        <taxon>Metazoa</taxon>
        <taxon>Spiralia</taxon>
        <taxon>Lophotrochozoa</taxon>
        <taxon>Mollusca</taxon>
        <taxon>Bivalvia</taxon>
        <taxon>Autobranchia</taxon>
        <taxon>Heteroconchia</taxon>
        <taxon>Euheterodonta</taxon>
        <taxon>Imparidentia</taxon>
        <taxon>Neoheterodontei</taxon>
        <taxon>Myida</taxon>
        <taxon>Dreissenoidea</taxon>
        <taxon>Dreissenidae</taxon>
        <taxon>Dreissena</taxon>
    </lineage>
</organism>
<reference evidence="1" key="1">
    <citation type="journal article" date="2019" name="bioRxiv">
        <title>The Genome of the Zebra Mussel, Dreissena polymorpha: A Resource for Invasive Species Research.</title>
        <authorList>
            <person name="McCartney M.A."/>
            <person name="Auch B."/>
            <person name="Kono T."/>
            <person name="Mallez S."/>
            <person name="Zhang Y."/>
            <person name="Obille A."/>
            <person name="Becker A."/>
            <person name="Abrahante J.E."/>
            <person name="Garbe J."/>
            <person name="Badalamenti J.P."/>
            <person name="Herman A."/>
            <person name="Mangelson H."/>
            <person name="Liachko I."/>
            <person name="Sullivan S."/>
            <person name="Sone E.D."/>
            <person name="Koren S."/>
            <person name="Silverstein K.A.T."/>
            <person name="Beckman K.B."/>
            <person name="Gohl D.M."/>
        </authorList>
    </citation>
    <scope>NUCLEOTIDE SEQUENCE</scope>
    <source>
        <strain evidence="1">Duluth1</strain>
        <tissue evidence="1">Whole animal</tissue>
    </source>
</reference>
<dbReference type="AlphaFoldDB" id="A0A9D4NJJ7"/>
<evidence type="ECO:0000313" key="2">
    <source>
        <dbReference type="Proteomes" id="UP000828390"/>
    </source>
</evidence>
<protein>
    <submittedName>
        <fullName evidence="1">Uncharacterized protein</fullName>
    </submittedName>
</protein>
<accession>A0A9D4NJJ7</accession>
<proteinExistence type="predicted"/>
<reference evidence="1" key="2">
    <citation type="submission" date="2020-11" db="EMBL/GenBank/DDBJ databases">
        <authorList>
            <person name="McCartney M.A."/>
            <person name="Auch B."/>
            <person name="Kono T."/>
            <person name="Mallez S."/>
            <person name="Becker A."/>
            <person name="Gohl D.M."/>
            <person name="Silverstein K.A.T."/>
            <person name="Koren S."/>
            <person name="Bechman K.B."/>
            <person name="Herman A."/>
            <person name="Abrahante J.E."/>
            <person name="Garbe J."/>
        </authorList>
    </citation>
    <scope>NUCLEOTIDE SEQUENCE</scope>
    <source>
        <strain evidence="1">Duluth1</strain>
        <tissue evidence="1">Whole animal</tissue>
    </source>
</reference>
<evidence type="ECO:0000313" key="1">
    <source>
        <dbReference type="EMBL" id="KAH3894849.1"/>
    </source>
</evidence>
<name>A0A9D4NJJ7_DREPO</name>
<keyword evidence="2" id="KW-1185">Reference proteome</keyword>